<feature type="domain" description="HTH lysR-type" evidence="5">
    <location>
        <begin position="4"/>
        <end position="61"/>
    </location>
</feature>
<dbReference type="Pfam" id="PF03466">
    <property type="entry name" value="LysR_substrate"/>
    <property type="match status" value="1"/>
</dbReference>
<evidence type="ECO:0000259" key="5">
    <source>
        <dbReference type="PROSITE" id="PS50931"/>
    </source>
</evidence>
<dbReference type="GO" id="GO:0003677">
    <property type="term" value="F:DNA binding"/>
    <property type="evidence" value="ECO:0007669"/>
    <property type="project" value="UniProtKB-KW"/>
</dbReference>
<dbReference type="EMBL" id="PIUM01000025">
    <property type="protein sequence ID" value="PKU22963.1"/>
    <property type="molecule type" value="Genomic_DNA"/>
</dbReference>
<evidence type="ECO:0000256" key="1">
    <source>
        <dbReference type="ARBA" id="ARBA00009437"/>
    </source>
</evidence>
<dbReference type="Pfam" id="PF00126">
    <property type="entry name" value="HTH_1"/>
    <property type="match status" value="1"/>
</dbReference>
<accession>A0A2N3PRD4</accession>
<dbReference type="InterPro" id="IPR036390">
    <property type="entry name" value="WH_DNA-bd_sf"/>
</dbReference>
<dbReference type="SUPFAM" id="SSF53850">
    <property type="entry name" value="Periplasmic binding protein-like II"/>
    <property type="match status" value="1"/>
</dbReference>
<dbReference type="PROSITE" id="PS50931">
    <property type="entry name" value="HTH_LYSR"/>
    <property type="match status" value="1"/>
</dbReference>
<dbReference type="Proteomes" id="UP000233293">
    <property type="component" value="Unassembled WGS sequence"/>
</dbReference>
<organism evidence="6 7">
    <name type="scientific">Telmatospirillum siberiense</name>
    <dbReference type="NCBI Taxonomy" id="382514"/>
    <lineage>
        <taxon>Bacteria</taxon>
        <taxon>Pseudomonadati</taxon>
        <taxon>Pseudomonadota</taxon>
        <taxon>Alphaproteobacteria</taxon>
        <taxon>Rhodospirillales</taxon>
        <taxon>Rhodospirillaceae</taxon>
        <taxon>Telmatospirillum</taxon>
    </lineage>
</organism>
<gene>
    <name evidence="6" type="ORF">CWS72_19105</name>
</gene>
<dbReference type="RefSeq" id="WP_101252237.1">
    <property type="nucleotide sequence ID" value="NZ_PIUM01000025.1"/>
</dbReference>
<evidence type="ECO:0000256" key="2">
    <source>
        <dbReference type="ARBA" id="ARBA00023015"/>
    </source>
</evidence>
<sequence>MTIPDLNLLIAFDVLIEECSVARAAERMGISSPSMSRTLARIRETVGDPVLVRAGRQLVPTERALALRQRVHDAVEQASSVLRPEGPLNLSTLDRRFTIRAGEGVIGALAAGLTARIAAKAPKVVLRFAPEGEKDDDALREGRVDLDIAALREMGPEIRVQTIFRDHVVGIVRSGHPILADTITPESFVQFGQIGVSRRGRTTGPIDRALQTLGLTRRIALIVPSFQSALFALPTSDLIGLVPKHVLRGVVDLGMNLKTFELPLPLETVVIAQAWHPRLDSDSAHRFLRESVRSICAELR</sequence>
<dbReference type="SUPFAM" id="SSF46785">
    <property type="entry name" value="Winged helix' DNA-binding domain"/>
    <property type="match status" value="1"/>
</dbReference>
<proteinExistence type="inferred from homology"/>
<evidence type="ECO:0000313" key="7">
    <source>
        <dbReference type="Proteomes" id="UP000233293"/>
    </source>
</evidence>
<dbReference type="InterPro" id="IPR036388">
    <property type="entry name" value="WH-like_DNA-bd_sf"/>
</dbReference>
<keyword evidence="3" id="KW-0238">DNA-binding</keyword>
<dbReference type="PANTHER" id="PTHR30118:SF15">
    <property type="entry name" value="TRANSCRIPTIONAL REGULATORY PROTEIN"/>
    <property type="match status" value="1"/>
</dbReference>
<dbReference type="InterPro" id="IPR000847">
    <property type="entry name" value="LysR_HTH_N"/>
</dbReference>
<reference evidence="7" key="1">
    <citation type="submission" date="2017-12" db="EMBL/GenBank/DDBJ databases">
        <title>Draft genome sequence of Telmatospirillum siberiense 26-4b1T, an acidotolerant peatland alphaproteobacterium potentially involved in sulfur cycling.</title>
        <authorList>
            <person name="Hausmann B."/>
            <person name="Pjevac P."/>
            <person name="Schreck K."/>
            <person name="Herbold C.W."/>
            <person name="Daims H."/>
            <person name="Wagner M."/>
            <person name="Pester M."/>
            <person name="Loy A."/>
        </authorList>
    </citation>
    <scope>NUCLEOTIDE SEQUENCE [LARGE SCALE GENOMIC DNA]</scope>
    <source>
        <strain evidence="7">26-4b1</strain>
    </source>
</reference>
<comment type="caution">
    <text evidence="6">The sequence shown here is derived from an EMBL/GenBank/DDBJ whole genome shotgun (WGS) entry which is preliminary data.</text>
</comment>
<dbReference type="OrthoDB" id="9774011at2"/>
<dbReference type="Gene3D" id="1.10.10.10">
    <property type="entry name" value="Winged helix-like DNA-binding domain superfamily/Winged helix DNA-binding domain"/>
    <property type="match status" value="1"/>
</dbReference>
<keyword evidence="7" id="KW-1185">Reference proteome</keyword>
<dbReference type="PANTHER" id="PTHR30118">
    <property type="entry name" value="HTH-TYPE TRANSCRIPTIONAL REGULATOR LEUO-RELATED"/>
    <property type="match status" value="1"/>
</dbReference>
<comment type="similarity">
    <text evidence="1">Belongs to the LysR transcriptional regulatory family.</text>
</comment>
<evidence type="ECO:0000313" key="6">
    <source>
        <dbReference type="EMBL" id="PKU22963.1"/>
    </source>
</evidence>
<protein>
    <submittedName>
        <fullName evidence="6">LysR family transcriptional regulator</fullName>
    </submittedName>
</protein>
<keyword evidence="2" id="KW-0805">Transcription regulation</keyword>
<dbReference type="AlphaFoldDB" id="A0A2N3PRD4"/>
<evidence type="ECO:0000256" key="3">
    <source>
        <dbReference type="ARBA" id="ARBA00023125"/>
    </source>
</evidence>
<evidence type="ECO:0000256" key="4">
    <source>
        <dbReference type="ARBA" id="ARBA00023163"/>
    </source>
</evidence>
<dbReference type="InterPro" id="IPR050389">
    <property type="entry name" value="LysR-type_TF"/>
</dbReference>
<keyword evidence="4" id="KW-0804">Transcription</keyword>
<dbReference type="GO" id="GO:0003700">
    <property type="term" value="F:DNA-binding transcription factor activity"/>
    <property type="evidence" value="ECO:0007669"/>
    <property type="project" value="InterPro"/>
</dbReference>
<dbReference type="InterPro" id="IPR005119">
    <property type="entry name" value="LysR_subst-bd"/>
</dbReference>
<dbReference type="Gene3D" id="3.40.190.10">
    <property type="entry name" value="Periplasmic binding protein-like II"/>
    <property type="match status" value="2"/>
</dbReference>
<dbReference type="CDD" id="cd08460">
    <property type="entry name" value="PBP2_DntR_like_1"/>
    <property type="match status" value="1"/>
</dbReference>
<name>A0A2N3PRD4_9PROT</name>